<dbReference type="AlphaFoldDB" id="A0AA96FEE7"/>
<evidence type="ECO:0000313" key="1">
    <source>
        <dbReference type="EMBL" id="WNM26915.1"/>
    </source>
</evidence>
<dbReference type="Pfam" id="PF13279">
    <property type="entry name" value="4HBT_2"/>
    <property type="match status" value="1"/>
</dbReference>
<keyword evidence="1" id="KW-0378">Hydrolase</keyword>
<dbReference type="RefSeq" id="WP_313542810.1">
    <property type="nucleotide sequence ID" value="NZ_CP134880.1"/>
</dbReference>
<dbReference type="EMBL" id="CP134880">
    <property type="protein sequence ID" value="WNM26915.1"/>
    <property type="molecule type" value="Genomic_DNA"/>
</dbReference>
<dbReference type="InterPro" id="IPR029069">
    <property type="entry name" value="HotDog_dom_sf"/>
</dbReference>
<dbReference type="Gene3D" id="3.10.129.10">
    <property type="entry name" value="Hotdog Thioesterase"/>
    <property type="match status" value="1"/>
</dbReference>
<protein>
    <submittedName>
        <fullName evidence="1">Thioesterase family protein</fullName>
        <ecNumber evidence="1">3.1.2.-</ecNumber>
    </submittedName>
</protein>
<gene>
    <name evidence="1" type="ORF">RN607_12000</name>
</gene>
<accession>A0AA96FEE7</accession>
<dbReference type="Proteomes" id="UP001303408">
    <property type="component" value="Chromosome"/>
</dbReference>
<sequence>MSAVTVPVPLRWSDCDAYGHVNNVAIVGLLEEARVRALWDDDDPIMPPLGAGSAVWVLVADVSVRYRRTIDHRVAPIDAEVSVSRCVGASFVLDYRLLVDGIVCVEASTTMAMVDGATGRPTRLTPEQRERLLALAPDAD</sequence>
<dbReference type="SUPFAM" id="SSF54637">
    <property type="entry name" value="Thioesterase/thiol ester dehydrase-isomerase"/>
    <property type="match status" value="1"/>
</dbReference>
<dbReference type="KEGG" id="dcp:RN607_12000"/>
<proteinExistence type="predicted"/>
<dbReference type="EC" id="3.1.2.-" evidence="1"/>
<dbReference type="GO" id="GO:0047617">
    <property type="term" value="F:fatty acyl-CoA hydrolase activity"/>
    <property type="evidence" value="ECO:0007669"/>
    <property type="project" value="TreeGrafter"/>
</dbReference>
<dbReference type="PANTHER" id="PTHR31793">
    <property type="entry name" value="4-HYDROXYBENZOYL-COA THIOESTERASE FAMILY MEMBER"/>
    <property type="match status" value="1"/>
</dbReference>
<dbReference type="CDD" id="cd00586">
    <property type="entry name" value="4HBT"/>
    <property type="match status" value="1"/>
</dbReference>
<name>A0AA96FEE7_9MICO</name>
<organism evidence="1">
    <name type="scientific">Demequina capsici</name>
    <dbReference type="NCBI Taxonomy" id="3075620"/>
    <lineage>
        <taxon>Bacteria</taxon>
        <taxon>Bacillati</taxon>
        <taxon>Actinomycetota</taxon>
        <taxon>Actinomycetes</taxon>
        <taxon>Micrococcales</taxon>
        <taxon>Demequinaceae</taxon>
        <taxon>Demequina</taxon>
    </lineage>
</organism>
<reference evidence="1" key="1">
    <citation type="submission" date="2023-09" db="EMBL/GenBank/DDBJ databases">
        <title>Demequina sp. a novel bacteria isolated from Capsicum annuum.</title>
        <authorList>
            <person name="Humaira Z."/>
            <person name="Lee J."/>
            <person name="Cho D."/>
        </authorList>
    </citation>
    <scope>NUCLEOTIDE SEQUENCE</scope>
    <source>
        <strain evidence="1">PMTSA13</strain>
    </source>
</reference>
<dbReference type="PANTHER" id="PTHR31793:SF24">
    <property type="entry name" value="LONG-CHAIN ACYL-COA THIOESTERASE FADM"/>
    <property type="match status" value="1"/>
</dbReference>
<dbReference type="InterPro" id="IPR050563">
    <property type="entry name" value="4-hydroxybenzoyl-CoA_TE"/>
</dbReference>